<reference evidence="1" key="1">
    <citation type="submission" date="2014-09" db="EMBL/GenBank/DDBJ databases">
        <authorList>
            <person name="Magalhaes I.L.F."/>
            <person name="Oliveira U."/>
            <person name="Santos F.R."/>
            <person name="Vidigal T.H.D.A."/>
            <person name="Brescovit A.D."/>
            <person name="Santos A.J."/>
        </authorList>
    </citation>
    <scope>NUCLEOTIDE SEQUENCE</scope>
    <source>
        <tissue evidence="1">Shoot tissue taken approximately 20 cm above the soil surface</tissue>
    </source>
</reference>
<name>A0A0A8Y1L5_ARUDO</name>
<accession>A0A0A8Y1L5</accession>
<reference evidence="1" key="2">
    <citation type="journal article" date="2015" name="Data Brief">
        <title>Shoot transcriptome of the giant reed, Arundo donax.</title>
        <authorList>
            <person name="Barrero R.A."/>
            <person name="Guerrero F.D."/>
            <person name="Moolhuijzen P."/>
            <person name="Goolsby J.A."/>
            <person name="Tidwell J."/>
            <person name="Bellgard S.E."/>
            <person name="Bellgard M.I."/>
        </authorList>
    </citation>
    <scope>NUCLEOTIDE SEQUENCE</scope>
    <source>
        <tissue evidence="1">Shoot tissue taken approximately 20 cm above the soil surface</tissue>
    </source>
</reference>
<protein>
    <submittedName>
        <fullName evidence="1">Uncharacterized protein</fullName>
    </submittedName>
</protein>
<proteinExistence type="predicted"/>
<dbReference type="EMBL" id="GBRH01278907">
    <property type="protein sequence ID" value="JAD18988.1"/>
    <property type="molecule type" value="Transcribed_RNA"/>
</dbReference>
<evidence type="ECO:0000313" key="1">
    <source>
        <dbReference type="EMBL" id="JAD18988.1"/>
    </source>
</evidence>
<organism evidence="1">
    <name type="scientific">Arundo donax</name>
    <name type="common">Giant reed</name>
    <name type="synonym">Donax arundinaceus</name>
    <dbReference type="NCBI Taxonomy" id="35708"/>
    <lineage>
        <taxon>Eukaryota</taxon>
        <taxon>Viridiplantae</taxon>
        <taxon>Streptophyta</taxon>
        <taxon>Embryophyta</taxon>
        <taxon>Tracheophyta</taxon>
        <taxon>Spermatophyta</taxon>
        <taxon>Magnoliopsida</taxon>
        <taxon>Liliopsida</taxon>
        <taxon>Poales</taxon>
        <taxon>Poaceae</taxon>
        <taxon>PACMAD clade</taxon>
        <taxon>Arundinoideae</taxon>
        <taxon>Arundineae</taxon>
        <taxon>Arundo</taxon>
    </lineage>
</organism>
<dbReference type="AlphaFoldDB" id="A0A0A8Y1L5"/>
<sequence>MTGSESFISSNCLSSVLPSYPCSNLFRRSFVKKERLSVKKTPSHPTRTATQ</sequence>